<protein>
    <recommendedName>
        <fullName evidence="6">Strictosidine synthase conserved region domain-containing protein</fullName>
    </recommendedName>
</protein>
<keyword evidence="2" id="KW-0597">Phosphoprotein</keyword>
<evidence type="ECO:0000256" key="1">
    <source>
        <dbReference type="ARBA" id="ARBA00009191"/>
    </source>
</evidence>
<dbReference type="PANTHER" id="PTHR10426:SF88">
    <property type="entry name" value="ADIPOCYTE PLASMA MEMBRANE-ASSOCIATED PROTEIN HEMOMUCIN-RELATED"/>
    <property type="match status" value="1"/>
</dbReference>
<keyword evidence="8" id="KW-1185">Reference proteome</keyword>
<dbReference type="Proteomes" id="UP001642483">
    <property type="component" value="Unassembled WGS sequence"/>
</dbReference>
<sequence length="417" mass="46075">MSASVRRRKPENKSNAKIGIEQPKNNKDKSDEQHCCFKCFSALLSTLAVLTTIGLLGYYQAPFTAVPLENYSVQVKLVGLFSPNNKLSEATRITGLSGPECILEDDKGNLYTGLADGRIVQIRPSSKGHIGAGDIVNVTSGFIKNIPRAMEHVNHGRPLGLRRRDQILYVADANYGIYAVNIRSGEVDTLVAVNDVNPPLALTDDLCVSKSGKFIYFSDMTSSYKLDRLIYANLEGLCKSRVFQYNTESKTVRVVTSSLCFGNGVQLSEDENLLFVAEPTSYRVRIIDMMTWKTVRFVDVPIMPDNIRSTGQGTYWIAGSSLWTSSYGFLERNPVVRQIIAGLFSYKNLERTIPKYSMVLEMTEEGEILQSLHDPTGDSISALTHAVTLSDGRLALGSFKDDFIAILNEKNLAIGLA</sequence>
<evidence type="ECO:0000256" key="3">
    <source>
        <dbReference type="ARBA" id="ARBA00023180"/>
    </source>
</evidence>
<name>A0ABP0FEL0_CLALP</name>
<dbReference type="SUPFAM" id="SSF63829">
    <property type="entry name" value="Calcium-dependent phosphotriesterase"/>
    <property type="match status" value="1"/>
</dbReference>
<dbReference type="Pfam" id="PF03088">
    <property type="entry name" value="Str_synth"/>
    <property type="match status" value="1"/>
</dbReference>
<dbReference type="InterPro" id="IPR011042">
    <property type="entry name" value="6-blade_b-propeller_TolB-like"/>
</dbReference>
<feature type="transmembrane region" description="Helical" evidence="5">
    <location>
        <begin position="35"/>
        <end position="59"/>
    </location>
</feature>
<reference evidence="7 8" key="1">
    <citation type="submission" date="2024-02" db="EMBL/GenBank/DDBJ databases">
        <authorList>
            <person name="Daric V."/>
            <person name="Darras S."/>
        </authorList>
    </citation>
    <scope>NUCLEOTIDE SEQUENCE [LARGE SCALE GENOMIC DNA]</scope>
</reference>
<dbReference type="Pfam" id="PF20067">
    <property type="entry name" value="SSL_N"/>
    <property type="match status" value="1"/>
</dbReference>
<keyword evidence="5" id="KW-1133">Transmembrane helix</keyword>
<organism evidence="7 8">
    <name type="scientific">Clavelina lepadiformis</name>
    <name type="common">Light-bulb sea squirt</name>
    <name type="synonym">Ascidia lepadiformis</name>
    <dbReference type="NCBI Taxonomy" id="159417"/>
    <lineage>
        <taxon>Eukaryota</taxon>
        <taxon>Metazoa</taxon>
        <taxon>Chordata</taxon>
        <taxon>Tunicata</taxon>
        <taxon>Ascidiacea</taxon>
        <taxon>Aplousobranchia</taxon>
        <taxon>Clavelinidae</taxon>
        <taxon>Clavelina</taxon>
    </lineage>
</organism>
<keyword evidence="3" id="KW-0325">Glycoprotein</keyword>
<evidence type="ECO:0000256" key="5">
    <source>
        <dbReference type="SAM" id="Phobius"/>
    </source>
</evidence>
<feature type="region of interest" description="Disordered" evidence="4">
    <location>
        <begin position="1"/>
        <end position="31"/>
    </location>
</feature>
<keyword evidence="5" id="KW-0472">Membrane</keyword>
<feature type="domain" description="Strictosidine synthase conserved region" evidence="6">
    <location>
        <begin position="204"/>
        <end position="284"/>
    </location>
</feature>
<accession>A0ABP0FEL0</accession>
<evidence type="ECO:0000256" key="4">
    <source>
        <dbReference type="SAM" id="MobiDB-lite"/>
    </source>
</evidence>
<dbReference type="Gene3D" id="2.120.10.30">
    <property type="entry name" value="TolB, C-terminal domain"/>
    <property type="match status" value="1"/>
</dbReference>
<comment type="similarity">
    <text evidence="1">Belongs to the strictosidine synthase family.</text>
</comment>
<evidence type="ECO:0000313" key="7">
    <source>
        <dbReference type="EMBL" id="CAK8676909.1"/>
    </source>
</evidence>
<keyword evidence="5" id="KW-0812">Transmembrane</keyword>
<gene>
    <name evidence="7" type="ORF">CVLEPA_LOCUS6330</name>
</gene>
<proteinExistence type="inferred from homology"/>
<evidence type="ECO:0000313" key="8">
    <source>
        <dbReference type="Proteomes" id="UP001642483"/>
    </source>
</evidence>
<dbReference type="InterPro" id="IPR018119">
    <property type="entry name" value="Strictosidine_synth_cons-reg"/>
</dbReference>
<evidence type="ECO:0000256" key="2">
    <source>
        <dbReference type="ARBA" id="ARBA00022553"/>
    </source>
</evidence>
<feature type="compositionally biased region" description="Basic residues" evidence="4">
    <location>
        <begin position="1"/>
        <end position="10"/>
    </location>
</feature>
<comment type="caution">
    <text evidence="7">The sequence shown here is derived from an EMBL/GenBank/DDBJ whole genome shotgun (WGS) entry which is preliminary data.</text>
</comment>
<dbReference type="EMBL" id="CAWYQH010000035">
    <property type="protein sequence ID" value="CAK8676909.1"/>
    <property type="molecule type" value="Genomic_DNA"/>
</dbReference>
<evidence type="ECO:0000259" key="6">
    <source>
        <dbReference type="Pfam" id="PF03088"/>
    </source>
</evidence>
<dbReference type="PANTHER" id="PTHR10426">
    <property type="entry name" value="STRICTOSIDINE SYNTHASE-RELATED"/>
    <property type="match status" value="1"/>
</dbReference>